<dbReference type="InterPro" id="IPR050624">
    <property type="entry name" value="HTH-type_Tx_Regulator"/>
</dbReference>
<gene>
    <name evidence="5" type="ORF">CD32_02070</name>
</gene>
<evidence type="ECO:0000313" key="5">
    <source>
        <dbReference type="EMBL" id="KGR88187.1"/>
    </source>
</evidence>
<dbReference type="PROSITE" id="PS01081">
    <property type="entry name" value="HTH_TETR_1"/>
    <property type="match status" value="1"/>
</dbReference>
<dbReference type="Pfam" id="PF00440">
    <property type="entry name" value="TetR_N"/>
    <property type="match status" value="1"/>
</dbReference>
<proteinExistence type="predicted"/>
<dbReference type="Proteomes" id="UP000030437">
    <property type="component" value="Unassembled WGS sequence"/>
</dbReference>
<dbReference type="SUPFAM" id="SSF48498">
    <property type="entry name" value="Tetracyclin repressor-like, C-terminal domain"/>
    <property type="match status" value="1"/>
</dbReference>
<dbReference type="OrthoDB" id="9814200at2"/>
<reference evidence="5 6" key="1">
    <citation type="submission" date="2014-02" db="EMBL/GenBank/DDBJ databases">
        <title>Draft genome sequence of Lysinibacillus odysseyi NBRC 100172.</title>
        <authorList>
            <person name="Zhang F."/>
            <person name="Wang G."/>
            <person name="Zhang L."/>
        </authorList>
    </citation>
    <scope>NUCLEOTIDE SEQUENCE [LARGE SCALE GENOMIC DNA]</scope>
    <source>
        <strain evidence="5 6">NBRC 100172</strain>
    </source>
</reference>
<comment type="caution">
    <text evidence="5">The sequence shown here is derived from an EMBL/GenBank/DDBJ whole genome shotgun (WGS) entry which is preliminary data.</text>
</comment>
<dbReference type="Gene3D" id="1.10.10.60">
    <property type="entry name" value="Homeodomain-like"/>
    <property type="match status" value="1"/>
</dbReference>
<evidence type="ECO:0000256" key="1">
    <source>
        <dbReference type="ARBA" id="ARBA00022491"/>
    </source>
</evidence>
<sequence>MKQKIIQESILLFERKGFGSTSIQDIVDALNVTKGTFYYYFSSKEQLLMDIHSEYIEDLLKRQTAIMAQPGAFRQKLYDIVYLLITDIEAQGSAGRVFFREMRHLEETHADEIRQKRDTFRRNLEHILLQGMGQGEFRKGLQIEMLSFAILGMTNWSYQWYQPEGKVPPKELTNIYVDMILNGISAAADTN</sequence>
<evidence type="ECO:0000256" key="3">
    <source>
        <dbReference type="PROSITE-ProRule" id="PRU00335"/>
    </source>
</evidence>
<dbReference type="InterPro" id="IPR001647">
    <property type="entry name" value="HTH_TetR"/>
</dbReference>
<dbReference type="Gene3D" id="1.10.357.10">
    <property type="entry name" value="Tetracycline Repressor, domain 2"/>
    <property type="match status" value="1"/>
</dbReference>
<keyword evidence="1" id="KW-0678">Repressor</keyword>
<dbReference type="PROSITE" id="PS50977">
    <property type="entry name" value="HTH_TETR_2"/>
    <property type="match status" value="1"/>
</dbReference>
<dbReference type="SUPFAM" id="SSF46689">
    <property type="entry name" value="Homeodomain-like"/>
    <property type="match status" value="1"/>
</dbReference>
<feature type="DNA-binding region" description="H-T-H motif" evidence="3">
    <location>
        <begin position="22"/>
        <end position="41"/>
    </location>
</feature>
<dbReference type="InterPro" id="IPR009057">
    <property type="entry name" value="Homeodomain-like_sf"/>
</dbReference>
<dbReference type="Pfam" id="PF17932">
    <property type="entry name" value="TetR_C_24"/>
    <property type="match status" value="1"/>
</dbReference>
<dbReference type="PANTHER" id="PTHR43479">
    <property type="entry name" value="ACREF/ENVCD OPERON REPRESSOR-RELATED"/>
    <property type="match status" value="1"/>
</dbReference>
<dbReference type="InterPro" id="IPR041490">
    <property type="entry name" value="KstR2_TetR_C"/>
</dbReference>
<dbReference type="STRING" id="1220589.CD32_02070"/>
<dbReference type="PANTHER" id="PTHR43479:SF11">
    <property type="entry name" value="ACREF_ENVCD OPERON REPRESSOR-RELATED"/>
    <property type="match status" value="1"/>
</dbReference>
<name>A0A0A3JME2_9BACI</name>
<keyword evidence="6" id="KW-1185">Reference proteome</keyword>
<feature type="domain" description="HTH tetR-type" evidence="4">
    <location>
        <begin position="1"/>
        <end position="59"/>
    </location>
</feature>
<organism evidence="5 6">
    <name type="scientific">Lysinibacillus odysseyi 34hs-1 = NBRC 100172</name>
    <dbReference type="NCBI Taxonomy" id="1220589"/>
    <lineage>
        <taxon>Bacteria</taxon>
        <taxon>Bacillati</taxon>
        <taxon>Bacillota</taxon>
        <taxon>Bacilli</taxon>
        <taxon>Bacillales</taxon>
        <taxon>Bacillaceae</taxon>
        <taxon>Lysinibacillus</taxon>
    </lineage>
</organism>
<dbReference type="RefSeq" id="WP_036150683.1">
    <property type="nucleotide sequence ID" value="NZ_AVCX01000021.1"/>
</dbReference>
<protein>
    <submittedName>
        <fullName evidence="5">TetR family transcriptional regulator</fullName>
    </submittedName>
</protein>
<dbReference type="eggNOG" id="COG1309">
    <property type="taxonomic scope" value="Bacteria"/>
</dbReference>
<dbReference type="PRINTS" id="PR00455">
    <property type="entry name" value="HTHTETR"/>
</dbReference>
<keyword evidence="2 3" id="KW-0238">DNA-binding</keyword>
<dbReference type="EMBL" id="JPVP01000042">
    <property type="protein sequence ID" value="KGR88187.1"/>
    <property type="molecule type" value="Genomic_DNA"/>
</dbReference>
<evidence type="ECO:0000259" key="4">
    <source>
        <dbReference type="PROSITE" id="PS50977"/>
    </source>
</evidence>
<dbReference type="GO" id="GO:0003677">
    <property type="term" value="F:DNA binding"/>
    <property type="evidence" value="ECO:0007669"/>
    <property type="project" value="UniProtKB-UniRule"/>
</dbReference>
<evidence type="ECO:0000256" key="2">
    <source>
        <dbReference type="ARBA" id="ARBA00023125"/>
    </source>
</evidence>
<dbReference type="InterPro" id="IPR023772">
    <property type="entry name" value="DNA-bd_HTH_TetR-type_CS"/>
</dbReference>
<dbReference type="AlphaFoldDB" id="A0A0A3JME2"/>
<evidence type="ECO:0000313" key="6">
    <source>
        <dbReference type="Proteomes" id="UP000030437"/>
    </source>
</evidence>
<dbReference type="InterPro" id="IPR036271">
    <property type="entry name" value="Tet_transcr_reg_TetR-rel_C_sf"/>
</dbReference>
<accession>A0A0A3JME2</accession>